<dbReference type="Gene3D" id="1.20.120.1240">
    <property type="entry name" value="Dynamin, middle domain"/>
    <property type="match status" value="1"/>
</dbReference>
<proteinExistence type="predicted"/>
<comment type="caution">
    <text evidence="5">The sequence shown here is derived from an EMBL/GenBank/DDBJ whole genome shotgun (WGS) entry which is preliminary data.</text>
</comment>
<dbReference type="GO" id="GO:0003924">
    <property type="term" value="F:GTPase activity"/>
    <property type="evidence" value="ECO:0007669"/>
    <property type="project" value="InterPro"/>
</dbReference>
<dbReference type="InterPro" id="IPR027417">
    <property type="entry name" value="P-loop_NTPase"/>
</dbReference>
<keyword evidence="1" id="KW-0547">Nucleotide-binding</keyword>
<keyword evidence="6" id="KW-1185">Reference proteome</keyword>
<dbReference type="Proteomes" id="UP001174694">
    <property type="component" value="Unassembled WGS sequence"/>
</dbReference>
<dbReference type="Gene3D" id="3.40.50.300">
    <property type="entry name" value="P-loop containing nucleotide triphosphate hydrolases"/>
    <property type="match status" value="1"/>
</dbReference>
<dbReference type="Pfam" id="PF01031">
    <property type="entry name" value="Dynamin_M"/>
    <property type="match status" value="1"/>
</dbReference>
<dbReference type="GO" id="GO:0005874">
    <property type="term" value="C:microtubule"/>
    <property type="evidence" value="ECO:0007669"/>
    <property type="project" value="TreeGrafter"/>
</dbReference>
<dbReference type="AlphaFoldDB" id="A0AA38VDB2"/>
<keyword evidence="2" id="KW-0342">GTP-binding</keyword>
<feature type="domain" description="Dynamin-type G" evidence="4">
    <location>
        <begin position="29"/>
        <end position="321"/>
    </location>
</feature>
<dbReference type="InterPro" id="IPR001401">
    <property type="entry name" value="Dynamin_GTPase"/>
</dbReference>
<dbReference type="GO" id="GO:0008017">
    <property type="term" value="F:microtubule binding"/>
    <property type="evidence" value="ECO:0007669"/>
    <property type="project" value="TreeGrafter"/>
</dbReference>
<organism evidence="5 6">
    <name type="scientific">Pleurostoma richardsiae</name>
    <dbReference type="NCBI Taxonomy" id="41990"/>
    <lineage>
        <taxon>Eukaryota</taxon>
        <taxon>Fungi</taxon>
        <taxon>Dikarya</taxon>
        <taxon>Ascomycota</taxon>
        <taxon>Pezizomycotina</taxon>
        <taxon>Sordariomycetes</taxon>
        <taxon>Sordariomycetidae</taxon>
        <taxon>Calosphaeriales</taxon>
        <taxon>Pleurostomataceae</taxon>
        <taxon>Pleurostoma</taxon>
    </lineage>
</organism>
<dbReference type="GO" id="GO:0016020">
    <property type="term" value="C:membrane"/>
    <property type="evidence" value="ECO:0007669"/>
    <property type="project" value="TreeGrafter"/>
</dbReference>
<dbReference type="FunFam" id="3.40.50.300:FF:001425">
    <property type="entry name" value="Dynamin GTPase, putative"/>
    <property type="match status" value="1"/>
</dbReference>
<dbReference type="InterPro" id="IPR045063">
    <property type="entry name" value="Dynamin_N"/>
</dbReference>
<dbReference type="GO" id="GO:0000266">
    <property type="term" value="P:mitochondrial fission"/>
    <property type="evidence" value="ECO:0007669"/>
    <property type="project" value="TreeGrafter"/>
</dbReference>
<accession>A0AA38VDB2</accession>
<protein>
    <submittedName>
        <fullName evidence="5">Interferon-induced GTP-binding protein Mx2</fullName>
    </submittedName>
</protein>
<dbReference type="InterPro" id="IPR030381">
    <property type="entry name" value="G_DYNAMIN_dom"/>
</dbReference>
<dbReference type="CDD" id="cd08771">
    <property type="entry name" value="DLP_1"/>
    <property type="match status" value="1"/>
</dbReference>
<dbReference type="EMBL" id="JANBVO010000069">
    <property type="protein sequence ID" value="KAJ9131294.1"/>
    <property type="molecule type" value="Genomic_DNA"/>
</dbReference>
<dbReference type="PRINTS" id="PR00195">
    <property type="entry name" value="DYNAMIN"/>
</dbReference>
<evidence type="ECO:0000256" key="1">
    <source>
        <dbReference type="ARBA" id="ARBA00022741"/>
    </source>
</evidence>
<sequence length="711" mass="80241">MTATGNSSLANQAILTKIDRLRETNVGAIVPLPQLIVVGDQSSGKSSVLESLTGFSFPRAAGLCTRYATQITCSRDAESRVSVSIIPRPEAGDALKDRLLGFRRQLDEMDNENLAKIFQEANTVMGIRMSTDDNSHDLSAFSQDTLKIEISGPDQIHLTVIDVPGIFRVPTPGLTTESDVVLVRNMVKGYMKNNRTIILAVMPCNVDITTQEILKLAEEADPDGVRTMGVLTKPDLATERATQEAVIDLIQGKRNNLKLGYCVVKNRSADDNSSTLSERLAAEHAFFMAPPWSSIGSRCGIVPLKATLRELLMEISKRELPDVKAEVHKRMRECMTRLDAMGEARADESTQRQYLVKIASRMQDITKSALNGFYADDILFKQKPVFKLITRIIKLNEVFSNVFWKRGHYQHFGSQWDDEGEGMLGDGADTLSFDLPLKDYDELRDIIDDEDYECPKPIRGPMTELIKEIYETSRGPELGTFNGTILASAFDTTTQKWERLVLSHTSKAIAIVHDYIYRLLCELCSDAAVRDQLWDSLIGDELCEQYKRAMEHARLLLRMECRSRPITLNHYFNATLQKKRNQRMADSIKHLAITVDDMSSRRFIPFDQIGKYANDKDNSQQVCEDILDTLESYYKVSRKRFVDTICQQVVFYHLLEGDESPLKILCADRVLRLSPEQLEMIAGEDAVSKNQRQVLVREIGSLKMAMKVLRA</sequence>
<dbReference type="SUPFAM" id="SSF52540">
    <property type="entry name" value="P-loop containing nucleoside triphosphate hydrolases"/>
    <property type="match status" value="1"/>
</dbReference>
<evidence type="ECO:0000259" key="3">
    <source>
        <dbReference type="PROSITE" id="PS51388"/>
    </source>
</evidence>
<evidence type="ECO:0000259" key="4">
    <source>
        <dbReference type="PROSITE" id="PS51718"/>
    </source>
</evidence>
<dbReference type="PROSITE" id="PS51388">
    <property type="entry name" value="GED"/>
    <property type="match status" value="1"/>
</dbReference>
<evidence type="ECO:0000313" key="5">
    <source>
        <dbReference type="EMBL" id="KAJ9131294.1"/>
    </source>
</evidence>
<name>A0AA38VDB2_9PEZI</name>
<dbReference type="PANTHER" id="PTHR11566:SF215">
    <property type="entry name" value="DYNAMIN GTPASE"/>
    <property type="match status" value="1"/>
</dbReference>
<feature type="domain" description="GED" evidence="3">
    <location>
        <begin position="623"/>
        <end position="711"/>
    </location>
</feature>
<dbReference type="GO" id="GO:0016559">
    <property type="term" value="P:peroxisome fission"/>
    <property type="evidence" value="ECO:0007669"/>
    <property type="project" value="TreeGrafter"/>
</dbReference>
<dbReference type="InterPro" id="IPR000375">
    <property type="entry name" value="Dynamin_stalk"/>
</dbReference>
<dbReference type="PROSITE" id="PS51718">
    <property type="entry name" value="G_DYNAMIN_2"/>
    <property type="match status" value="1"/>
</dbReference>
<dbReference type="SMART" id="SM00053">
    <property type="entry name" value="DYNc"/>
    <property type="match status" value="1"/>
</dbReference>
<dbReference type="PANTHER" id="PTHR11566">
    <property type="entry name" value="DYNAMIN"/>
    <property type="match status" value="1"/>
</dbReference>
<reference evidence="5" key="1">
    <citation type="submission" date="2022-07" db="EMBL/GenBank/DDBJ databases">
        <title>Fungi with potential for degradation of polypropylene.</title>
        <authorList>
            <person name="Gostincar C."/>
        </authorList>
    </citation>
    <scope>NUCLEOTIDE SEQUENCE</scope>
    <source>
        <strain evidence="5">EXF-13308</strain>
    </source>
</reference>
<dbReference type="GO" id="GO:0006897">
    <property type="term" value="P:endocytosis"/>
    <property type="evidence" value="ECO:0007669"/>
    <property type="project" value="TreeGrafter"/>
</dbReference>
<gene>
    <name evidence="5" type="ORF">NKR23_g11778</name>
</gene>
<dbReference type="GO" id="GO:0005739">
    <property type="term" value="C:mitochondrion"/>
    <property type="evidence" value="ECO:0007669"/>
    <property type="project" value="TreeGrafter"/>
</dbReference>
<dbReference type="GO" id="GO:0005525">
    <property type="term" value="F:GTP binding"/>
    <property type="evidence" value="ECO:0007669"/>
    <property type="project" value="InterPro"/>
</dbReference>
<dbReference type="GO" id="GO:0048312">
    <property type="term" value="P:intracellular distribution of mitochondria"/>
    <property type="evidence" value="ECO:0007669"/>
    <property type="project" value="TreeGrafter"/>
</dbReference>
<dbReference type="InterPro" id="IPR022812">
    <property type="entry name" value="Dynamin"/>
</dbReference>
<evidence type="ECO:0000256" key="2">
    <source>
        <dbReference type="ARBA" id="ARBA00023134"/>
    </source>
</evidence>
<dbReference type="InterPro" id="IPR020850">
    <property type="entry name" value="GED_dom"/>
</dbReference>
<dbReference type="Pfam" id="PF00350">
    <property type="entry name" value="Dynamin_N"/>
    <property type="match status" value="1"/>
</dbReference>
<evidence type="ECO:0000313" key="6">
    <source>
        <dbReference type="Proteomes" id="UP001174694"/>
    </source>
</evidence>